<dbReference type="Pfam" id="PF01797">
    <property type="entry name" value="Y1_Tnp"/>
    <property type="match status" value="1"/>
</dbReference>
<proteinExistence type="predicted"/>
<comment type="caution">
    <text evidence="2">The sequence shown here is derived from an EMBL/GenBank/DDBJ whole genome shotgun (WGS) entry which is preliminary data.</text>
</comment>
<reference evidence="2 3" key="1">
    <citation type="journal article" date="2016" name="Nat. Commun.">
        <title>Thousands of microbial genomes shed light on interconnected biogeochemical processes in an aquifer system.</title>
        <authorList>
            <person name="Anantharaman K."/>
            <person name="Brown C.T."/>
            <person name="Hug L.A."/>
            <person name="Sharon I."/>
            <person name="Castelle C.J."/>
            <person name="Probst A.J."/>
            <person name="Thomas B.C."/>
            <person name="Singh A."/>
            <person name="Wilkins M.J."/>
            <person name="Karaoz U."/>
            <person name="Brodie E.L."/>
            <person name="Williams K.H."/>
            <person name="Hubbard S.S."/>
            <person name="Banfield J.F."/>
        </authorList>
    </citation>
    <scope>NUCLEOTIDE SEQUENCE [LARGE SCALE GENOMIC DNA]</scope>
</reference>
<feature type="domain" description="Transposase IS200-like" evidence="1">
    <location>
        <begin position="8"/>
        <end position="150"/>
    </location>
</feature>
<dbReference type="PANTHER" id="PTHR34322:SF2">
    <property type="entry name" value="TRANSPOSASE IS200-LIKE DOMAIN-CONTAINING PROTEIN"/>
    <property type="match status" value="1"/>
</dbReference>
<dbReference type="GO" id="GO:0003677">
    <property type="term" value="F:DNA binding"/>
    <property type="evidence" value="ECO:0007669"/>
    <property type="project" value="InterPro"/>
</dbReference>
<evidence type="ECO:0000313" key="3">
    <source>
        <dbReference type="Proteomes" id="UP000176868"/>
    </source>
</evidence>
<dbReference type="GO" id="GO:0004803">
    <property type="term" value="F:transposase activity"/>
    <property type="evidence" value="ECO:0007669"/>
    <property type="project" value="InterPro"/>
</dbReference>
<dbReference type="Gene3D" id="3.30.70.1290">
    <property type="entry name" value="Transposase IS200-like"/>
    <property type="match status" value="1"/>
</dbReference>
<dbReference type="STRING" id="1802782.A2544_01330"/>
<dbReference type="PANTHER" id="PTHR34322">
    <property type="entry name" value="TRANSPOSASE, Y1_TNP DOMAIN-CONTAINING"/>
    <property type="match status" value="1"/>
</dbReference>
<gene>
    <name evidence="2" type="ORF">A2544_01330</name>
</gene>
<dbReference type="Proteomes" id="UP000176868">
    <property type="component" value="Unassembled WGS sequence"/>
</dbReference>
<dbReference type="AlphaFoldDB" id="A0A1G2V7V4"/>
<dbReference type="SUPFAM" id="SSF143422">
    <property type="entry name" value="Transposase IS200-like"/>
    <property type="match status" value="1"/>
</dbReference>
<organism evidence="2 3">
    <name type="scientific">Candidatus Zambryskibacteria bacterium RIFOXYD2_FULL_43_10</name>
    <dbReference type="NCBI Taxonomy" id="1802782"/>
    <lineage>
        <taxon>Bacteria</taxon>
        <taxon>Candidatus Zambryskiibacteriota</taxon>
    </lineage>
</organism>
<accession>A0A1G2V7V4</accession>
<dbReference type="SMART" id="SM01321">
    <property type="entry name" value="Y1_Tnp"/>
    <property type="match status" value="1"/>
</dbReference>
<name>A0A1G2V7V4_9BACT</name>
<dbReference type="GO" id="GO:0006313">
    <property type="term" value="P:DNA transposition"/>
    <property type="evidence" value="ECO:0007669"/>
    <property type="project" value="InterPro"/>
</dbReference>
<evidence type="ECO:0000259" key="1">
    <source>
        <dbReference type="SMART" id="SM01321"/>
    </source>
</evidence>
<protein>
    <recommendedName>
        <fullName evidence="1">Transposase IS200-like domain-containing protein</fullName>
    </recommendedName>
</protein>
<dbReference type="InterPro" id="IPR002686">
    <property type="entry name" value="Transposase_17"/>
</dbReference>
<dbReference type="EMBL" id="MHWZ01000015">
    <property type="protein sequence ID" value="OHB17645.1"/>
    <property type="molecule type" value="Genomic_DNA"/>
</dbReference>
<sequence length="221" mass="26620">MLRKDPFITDEYYHIYNRGIDKRVIFKANRDYERFMMLLYLANSDDSFRLDNILDKQNRSFIKILLLDKGNRIVSIGAWCMMTNHFHLLIRQEVDGGITKFMKKLGTGYSMYFNIRYERKGALFGGLFKSKLIGVDDNYLRHLFGYIHINLLEIRFPDWENKIKKPSADMATFLKSYRYSSYRDYIGEDRIERRLLNPENFPDYFKDSKSFQDFVENYFVN</sequence>
<dbReference type="InterPro" id="IPR036515">
    <property type="entry name" value="Transposase_17_sf"/>
</dbReference>
<evidence type="ECO:0000313" key="2">
    <source>
        <dbReference type="EMBL" id="OHB17645.1"/>
    </source>
</evidence>